<protein>
    <submittedName>
        <fullName evidence="3">Helix-turn-helix transcriptional regulator</fullName>
    </submittedName>
</protein>
<dbReference type="Gene3D" id="1.10.260.40">
    <property type="entry name" value="lambda repressor-like DNA-binding domains"/>
    <property type="match status" value="1"/>
</dbReference>
<gene>
    <name evidence="3" type="ORF">FNJ53_07555</name>
</gene>
<evidence type="ECO:0000313" key="4">
    <source>
        <dbReference type="Proteomes" id="UP000317167"/>
    </source>
</evidence>
<dbReference type="RefSeq" id="WP_143459313.1">
    <property type="nucleotide sequence ID" value="NZ_JAMRVV010000003.1"/>
</dbReference>
<feature type="domain" description="HTH cro/C1-type" evidence="2">
    <location>
        <begin position="6"/>
        <end position="59"/>
    </location>
</feature>
<proteinExistence type="predicted"/>
<reference evidence="3 4" key="1">
    <citation type="submission" date="2019-07" db="EMBL/GenBank/DDBJ databases">
        <title>Draft genome of 7 Lactococcus lactis strains isolated from an artisanal cheese production.</title>
        <authorList>
            <person name="Biolcati F."/>
            <person name="Bottero M.T."/>
            <person name="Dalmasso A."/>
            <person name="Mcauliffe O."/>
        </authorList>
    </citation>
    <scope>NUCLEOTIDE SEQUENCE [LARGE SCALE GENOMIC DNA]</scope>
    <source>
        <strain evidence="3 4">MRS45.2</strain>
    </source>
</reference>
<dbReference type="Pfam" id="PF12844">
    <property type="entry name" value="HTH_19"/>
    <property type="match status" value="1"/>
</dbReference>
<organism evidence="3 4">
    <name type="scientific">Lactococcus lactis</name>
    <dbReference type="NCBI Taxonomy" id="1358"/>
    <lineage>
        <taxon>Bacteria</taxon>
        <taxon>Bacillati</taxon>
        <taxon>Bacillota</taxon>
        <taxon>Bacilli</taxon>
        <taxon>Lactobacillales</taxon>
        <taxon>Streptococcaceae</taxon>
        <taxon>Lactococcus</taxon>
    </lineage>
</organism>
<dbReference type="SUPFAM" id="SSF47413">
    <property type="entry name" value="lambda repressor-like DNA-binding domains"/>
    <property type="match status" value="1"/>
</dbReference>
<dbReference type="PROSITE" id="PS50943">
    <property type="entry name" value="HTH_CROC1"/>
    <property type="match status" value="1"/>
</dbReference>
<dbReference type="EMBL" id="VJWV01000005">
    <property type="protein sequence ID" value="TRW73573.1"/>
    <property type="molecule type" value="Genomic_DNA"/>
</dbReference>
<dbReference type="InterPro" id="IPR050807">
    <property type="entry name" value="TransReg_Diox_bact_type"/>
</dbReference>
<dbReference type="PANTHER" id="PTHR46797:SF1">
    <property type="entry name" value="METHYLPHOSPHONATE SYNTHASE"/>
    <property type="match status" value="1"/>
</dbReference>
<dbReference type="InterPro" id="IPR010982">
    <property type="entry name" value="Lambda_DNA-bd_dom_sf"/>
</dbReference>
<accession>A0A552Z342</accession>
<evidence type="ECO:0000313" key="3">
    <source>
        <dbReference type="EMBL" id="TRW73573.1"/>
    </source>
</evidence>
<comment type="caution">
    <text evidence="3">The sequence shown here is derived from an EMBL/GenBank/DDBJ whole genome shotgun (WGS) entry which is preliminary data.</text>
</comment>
<dbReference type="CDD" id="cd00093">
    <property type="entry name" value="HTH_XRE"/>
    <property type="match status" value="1"/>
</dbReference>
<sequence length="296" mass="33912">MIGSKLKKYRQDLKLTVETLAGLAGIKRSWLSQIENEKKYPPLDTLINLVKAIAKISPLTEDNRQDILTEKLYKDFRNSITYSVDILHQYSIVIKLLDTGISCSLLTESENPTNEEIEETIKSYFVSANFRFPAALGIKKVAWNLAEVGPHNLIETNELLYNYSELRESLYEWWYNFILEDFIKNGVKDSVIYADKEINEIDRPLSAYDVELSEGDRKLLAELWPLMNENGTFTPYNDDDNTNVAKELLDGKTVTFDLKVASDKNVKLLLNGQLLSNPEMAMLKVALDAIKYNRLK</sequence>
<dbReference type="GO" id="GO:0003677">
    <property type="term" value="F:DNA binding"/>
    <property type="evidence" value="ECO:0007669"/>
    <property type="project" value="UniProtKB-KW"/>
</dbReference>
<evidence type="ECO:0000259" key="2">
    <source>
        <dbReference type="PROSITE" id="PS50943"/>
    </source>
</evidence>
<dbReference type="Proteomes" id="UP000317167">
    <property type="component" value="Unassembled WGS sequence"/>
</dbReference>
<name>A0A552Z342_9LACT</name>
<dbReference type="PANTHER" id="PTHR46797">
    <property type="entry name" value="HTH-TYPE TRANSCRIPTIONAL REGULATOR"/>
    <property type="match status" value="1"/>
</dbReference>
<evidence type="ECO:0000256" key="1">
    <source>
        <dbReference type="ARBA" id="ARBA00023125"/>
    </source>
</evidence>
<dbReference type="GO" id="GO:0005829">
    <property type="term" value="C:cytosol"/>
    <property type="evidence" value="ECO:0007669"/>
    <property type="project" value="TreeGrafter"/>
</dbReference>
<dbReference type="SMART" id="SM00530">
    <property type="entry name" value="HTH_XRE"/>
    <property type="match status" value="1"/>
</dbReference>
<dbReference type="AlphaFoldDB" id="A0A552Z342"/>
<keyword evidence="1" id="KW-0238">DNA-binding</keyword>
<dbReference type="GO" id="GO:0003700">
    <property type="term" value="F:DNA-binding transcription factor activity"/>
    <property type="evidence" value="ECO:0007669"/>
    <property type="project" value="TreeGrafter"/>
</dbReference>
<dbReference type="InterPro" id="IPR001387">
    <property type="entry name" value="Cro/C1-type_HTH"/>
</dbReference>